<proteinExistence type="predicted"/>
<dbReference type="InterPro" id="IPR011330">
    <property type="entry name" value="Glyco_hydro/deAcase_b/a-brl"/>
</dbReference>
<dbReference type="Pfam" id="PF01522">
    <property type="entry name" value="Polysacc_deac_1"/>
    <property type="match status" value="1"/>
</dbReference>
<dbReference type="CDD" id="cd10959">
    <property type="entry name" value="CE4_NodB_like_3"/>
    <property type="match status" value="1"/>
</dbReference>
<evidence type="ECO:0000259" key="1">
    <source>
        <dbReference type="PROSITE" id="PS51677"/>
    </source>
</evidence>
<dbReference type="PROSITE" id="PS51318">
    <property type="entry name" value="TAT"/>
    <property type="match status" value="1"/>
</dbReference>
<dbReference type="EMBL" id="JANRHA010000017">
    <property type="protein sequence ID" value="MDG3016786.1"/>
    <property type="molecule type" value="Genomic_DNA"/>
</dbReference>
<dbReference type="InterPro" id="IPR050248">
    <property type="entry name" value="Polysacc_deacetylase_ArnD"/>
</dbReference>
<feature type="domain" description="NodB homology" evidence="1">
    <location>
        <begin position="53"/>
        <end position="238"/>
    </location>
</feature>
<dbReference type="GO" id="GO:0016810">
    <property type="term" value="F:hydrolase activity, acting on carbon-nitrogen (but not peptide) bonds"/>
    <property type="evidence" value="ECO:0007669"/>
    <property type="project" value="InterPro"/>
</dbReference>
<reference evidence="2" key="1">
    <citation type="submission" date="2022-08" db="EMBL/GenBank/DDBJ databases">
        <title>Genome analysis of Corynebacteriales strain.</title>
        <authorList>
            <person name="Lee S.D."/>
        </authorList>
    </citation>
    <scope>NUCLEOTIDE SEQUENCE</scope>
    <source>
        <strain evidence="2">D3-21</strain>
    </source>
</reference>
<dbReference type="Proteomes" id="UP001152755">
    <property type="component" value="Unassembled WGS sequence"/>
</dbReference>
<dbReference type="PROSITE" id="PS51677">
    <property type="entry name" value="NODB"/>
    <property type="match status" value="1"/>
</dbReference>
<dbReference type="SUPFAM" id="SSF88713">
    <property type="entry name" value="Glycoside hydrolase/deacetylase"/>
    <property type="match status" value="1"/>
</dbReference>
<dbReference type="Gene3D" id="3.20.20.370">
    <property type="entry name" value="Glycoside hydrolase/deacetylase"/>
    <property type="match status" value="1"/>
</dbReference>
<evidence type="ECO:0000313" key="3">
    <source>
        <dbReference type="Proteomes" id="UP001152755"/>
    </source>
</evidence>
<name>A0A9X4MA96_9ACTN</name>
<accession>A0A9X4MA96</accession>
<dbReference type="PANTHER" id="PTHR10587">
    <property type="entry name" value="GLYCOSYL TRANSFERASE-RELATED"/>
    <property type="match status" value="1"/>
</dbReference>
<sequence>MSHTRGSSGRSMRRAVVGACGLAVGAQVLPAATWLPPVRRTLAPALRAPGRADHVALTFDDGPDPESTPRFLDLLDRLDVRATFFLVGERVVRAPTVVREAAARGHDIQVHGWVHRNQLARPIGLRAQLRDTRDLLAELTGCEPRWYRPPYGVLSGEGVLACRRVGLRPVLWSAWARDWYADRDSADVYDTVRPGLRGGATILLHDTDAYAQPGSWRATLGAVEPMVRTCRDRGLEVGTLSDHGFDERRSGVGS</sequence>
<organism evidence="2 3">
    <name type="scientific">Speluncibacter jeojiensis</name>
    <dbReference type="NCBI Taxonomy" id="2710754"/>
    <lineage>
        <taxon>Bacteria</taxon>
        <taxon>Bacillati</taxon>
        <taxon>Actinomycetota</taxon>
        <taxon>Actinomycetes</taxon>
        <taxon>Mycobacteriales</taxon>
        <taxon>Speluncibacteraceae</taxon>
        <taxon>Speluncibacter</taxon>
    </lineage>
</organism>
<dbReference type="InterPro" id="IPR002509">
    <property type="entry name" value="NODB_dom"/>
</dbReference>
<dbReference type="AlphaFoldDB" id="A0A9X4MA96"/>
<dbReference type="GO" id="GO:0005975">
    <property type="term" value="P:carbohydrate metabolic process"/>
    <property type="evidence" value="ECO:0007669"/>
    <property type="project" value="InterPro"/>
</dbReference>
<dbReference type="InterPro" id="IPR006311">
    <property type="entry name" value="TAT_signal"/>
</dbReference>
<evidence type="ECO:0000313" key="2">
    <source>
        <dbReference type="EMBL" id="MDG3016786.1"/>
    </source>
</evidence>
<gene>
    <name evidence="2" type="ORF">NVS88_19725</name>
</gene>
<comment type="caution">
    <text evidence="2">The sequence shown here is derived from an EMBL/GenBank/DDBJ whole genome shotgun (WGS) entry which is preliminary data.</text>
</comment>
<dbReference type="PANTHER" id="PTHR10587:SF137">
    <property type="entry name" value="4-DEOXY-4-FORMAMIDO-L-ARABINOSE-PHOSPHOUNDECAPRENOL DEFORMYLASE ARND-RELATED"/>
    <property type="match status" value="1"/>
</dbReference>
<protein>
    <submittedName>
        <fullName evidence="2">Polysaccharide deacetylase family protein</fullName>
    </submittedName>
</protein>
<keyword evidence="3" id="KW-1185">Reference proteome</keyword>